<keyword evidence="1" id="KW-0472">Membrane</keyword>
<feature type="non-terminal residue" evidence="2">
    <location>
        <position position="1"/>
    </location>
</feature>
<accession>A0AAV5TRA3</accession>
<keyword evidence="1" id="KW-0812">Transmembrane</keyword>
<dbReference type="AlphaFoldDB" id="A0AAV5TRA3"/>
<comment type="caution">
    <text evidence="2">The sequence shown here is derived from an EMBL/GenBank/DDBJ whole genome shotgun (WGS) entry which is preliminary data.</text>
</comment>
<gene>
    <name evidence="2" type="ORF">PENTCL1PPCAC_18882</name>
</gene>
<feature type="transmembrane region" description="Helical" evidence="1">
    <location>
        <begin position="84"/>
        <end position="110"/>
    </location>
</feature>
<feature type="transmembrane region" description="Helical" evidence="1">
    <location>
        <begin position="116"/>
        <end position="136"/>
    </location>
</feature>
<protein>
    <recommendedName>
        <fullName evidence="4">G protein-coupled receptor</fullName>
    </recommendedName>
</protein>
<keyword evidence="1" id="KW-1133">Transmembrane helix</keyword>
<name>A0AAV5TRA3_9BILA</name>
<evidence type="ECO:0000256" key="1">
    <source>
        <dbReference type="SAM" id="Phobius"/>
    </source>
</evidence>
<reference evidence="2" key="1">
    <citation type="submission" date="2023-10" db="EMBL/GenBank/DDBJ databases">
        <title>Genome assembly of Pristionchus species.</title>
        <authorList>
            <person name="Yoshida K."/>
            <person name="Sommer R.J."/>
        </authorList>
    </citation>
    <scope>NUCLEOTIDE SEQUENCE</scope>
    <source>
        <strain evidence="2">RS0144</strain>
    </source>
</reference>
<dbReference type="Proteomes" id="UP001432027">
    <property type="component" value="Unassembled WGS sequence"/>
</dbReference>
<sequence>ITFAITTGYNTPSSHPFVAYLAGKIQRTENWTTYSPFLSVYFSLTFFIPYSQDCLNLIIALNGFTAIAIPAKHRKNSNGPEFRLCLFGILLWLCSLPVLVYQILLLLLYFNIFVLLYGYPLVIITKSLTPPLLLIFSNPNLRRE</sequence>
<keyword evidence="3" id="KW-1185">Reference proteome</keyword>
<organism evidence="2 3">
    <name type="scientific">Pristionchus entomophagus</name>
    <dbReference type="NCBI Taxonomy" id="358040"/>
    <lineage>
        <taxon>Eukaryota</taxon>
        <taxon>Metazoa</taxon>
        <taxon>Ecdysozoa</taxon>
        <taxon>Nematoda</taxon>
        <taxon>Chromadorea</taxon>
        <taxon>Rhabditida</taxon>
        <taxon>Rhabditina</taxon>
        <taxon>Diplogasteromorpha</taxon>
        <taxon>Diplogasteroidea</taxon>
        <taxon>Neodiplogasteridae</taxon>
        <taxon>Pristionchus</taxon>
    </lineage>
</organism>
<proteinExistence type="predicted"/>
<feature type="non-terminal residue" evidence="2">
    <location>
        <position position="144"/>
    </location>
</feature>
<evidence type="ECO:0008006" key="4">
    <source>
        <dbReference type="Google" id="ProtNLM"/>
    </source>
</evidence>
<evidence type="ECO:0000313" key="3">
    <source>
        <dbReference type="Proteomes" id="UP001432027"/>
    </source>
</evidence>
<dbReference type="EMBL" id="BTSX01000004">
    <property type="protein sequence ID" value="GMS96707.1"/>
    <property type="molecule type" value="Genomic_DNA"/>
</dbReference>
<evidence type="ECO:0000313" key="2">
    <source>
        <dbReference type="EMBL" id="GMS96707.1"/>
    </source>
</evidence>